<sequence length="526" mass="58249">MKDDHLRAAHSRHESTPDEKQQRANSGAFSSSESVDQENERMTQDSLLQHEKRDERGHIRVATMFRVTLADNDTELDGNDVSLGGFSAQSERAFEPGERVSVSLIMAAGTFDVVVAAKAECVDSVPRENGNGYDVRFKFSEMAPQHRESLRQIILSWLSGRSPNIEGQMASEDPQTPRKRQATQTAPSKRPPKPIGRYILLFLAIGLLVLVAAATAYRNFVLIEPRFAAVTAPRIDIRAPSSGVLGEHGFTVGDLIERDQLLTNVINSDLESELILAEAALSYNNQLVENLRGYLEDDTQEISLANSARPAGGDTTTFETVSPDIARARIEQFEQVRDFENSRLAALKAMQASNEIYSPCDCRVAWALSSASGVYIDKSERIMTLIRTEEDDVMVEALVHMNDISRIRPNHQAYVTLPNATQPIRAQVRNVALDIESQPRAGFPSWVRQQQNVASVLLLPEEPLPPESVGQPIDVRFSETQLLSIVSEKIWQGVNWITQSSNNLFGMDRDGANEYGSDTDGANDEG</sequence>
<evidence type="ECO:0000313" key="4">
    <source>
        <dbReference type="EMBL" id="PRY65763.1"/>
    </source>
</evidence>
<evidence type="ECO:0000259" key="3">
    <source>
        <dbReference type="Pfam" id="PF07238"/>
    </source>
</evidence>
<proteinExistence type="predicted"/>
<dbReference type="InterPro" id="IPR050739">
    <property type="entry name" value="MFP"/>
</dbReference>
<feature type="region of interest" description="Disordered" evidence="1">
    <location>
        <begin position="1"/>
        <end position="54"/>
    </location>
</feature>
<keyword evidence="2" id="KW-1133">Transmembrane helix</keyword>
<evidence type="ECO:0000313" key="5">
    <source>
        <dbReference type="Proteomes" id="UP000237647"/>
    </source>
</evidence>
<reference evidence="4 5" key="1">
    <citation type="submission" date="2018-03" db="EMBL/GenBank/DDBJ databases">
        <title>Genomic Encyclopedia of Type Strains, Phase III (KMG-III): the genomes of soil and plant-associated and newly described type strains.</title>
        <authorList>
            <person name="Whitman W."/>
        </authorList>
    </citation>
    <scope>NUCLEOTIDE SEQUENCE [LARGE SCALE GENOMIC DNA]</scope>
    <source>
        <strain evidence="4 5">CGMCC 1.12152</strain>
    </source>
</reference>
<dbReference type="InterPro" id="IPR009875">
    <property type="entry name" value="PilZ_domain"/>
</dbReference>
<feature type="region of interest" description="Disordered" evidence="1">
    <location>
        <begin position="165"/>
        <end position="191"/>
    </location>
</feature>
<dbReference type="Pfam" id="PF07238">
    <property type="entry name" value="PilZ"/>
    <property type="match status" value="1"/>
</dbReference>
<dbReference type="EMBL" id="PVTK01000002">
    <property type="protein sequence ID" value="PRY65763.1"/>
    <property type="molecule type" value="Genomic_DNA"/>
</dbReference>
<evidence type="ECO:0000256" key="1">
    <source>
        <dbReference type="SAM" id="MobiDB-lite"/>
    </source>
</evidence>
<feature type="transmembrane region" description="Helical" evidence="2">
    <location>
        <begin position="198"/>
        <end position="217"/>
    </location>
</feature>
<feature type="compositionally biased region" description="Polar residues" evidence="1">
    <location>
        <begin position="23"/>
        <end position="34"/>
    </location>
</feature>
<keyword evidence="2" id="KW-0472">Membrane</keyword>
<keyword evidence="2" id="KW-0812">Transmembrane</keyword>
<feature type="compositionally biased region" description="Basic and acidic residues" evidence="1">
    <location>
        <begin position="1"/>
        <end position="22"/>
    </location>
</feature>
<evidence type="ECO:0000256" key="2">
    <source>
        <dbReference type="SAM" id="Phobius"/>
    </source>
</evidence>
<comment type="caution">
    <text evidence="4">The sequence shown here is derived from an EMBL/GenBank/DDBJ whole genome shotgun (WGS) entry which is preliminary data.</text>
</comment>
<dbReference type="PANTHER" id="PTHR30386">
    <property type="entry name" value="MEMBRANE FUSION SUBUNIT OF EMRAB-TOLC MULTIDRUG EFFLUX PUMP"/>
    <property type="match status" value="1"/>
</dbReference>
<organism evidence="4 5">
    <name type="scientific">Vreelandella songnenensis</name>
    <dbReference type="NCBI Taxonomy" id="1176243"/>
    <lineage>
        <taxon>Bacteria</taxon>
        <taxon>Pseudomonadati</taxon>
        <taxon>Pseudomonadota</taxon>
        <taxon>Gammaproteobacteria</taxon>
        <taxon>Oceanospirillales</taxon>
        <taxon>Halomonadaceae</taxon>
        <taxon>Vreelandella</taxon>
    </lineage>
</organism>
<dbReference type="GO" id="GO:0035438">
    <property type="term" value="F:cyclic-di-GMP binding"/>
    <property type="evidence" value="ECO:0007669"/>
    <property type="project" value="InterPro"/>
</dbReference>
<feature type="domain" description="PilZ" evidence="3">
    <location>
        <begin position="56"/>
        <end position="155"/>
    </location>
</feature>
<dbReference type="AlphaFoldDB" id="A0A2T0V6G7"/>
<protein>
    <submittedName>
        <fullName evidence="4">HlyD family secretion protein</fullName>
    </submittedName>
</protein>
<accession>A0A2T0V6G7</accession>
<feature type="compositionally biased region" description="Basic and acidic residues" evidence="1">
    <location>
        <begin position="38"/>
        <end position="54"/>
    </location>
</feature>
<dbReference type="RefSeq" id="WP_106374152.1">
    <property type="nucleotide sequence ID" value="NZ_PVTK01000002.1"/>
</dbReference>
<gene>
    <name evidence="4" type="ORF">B0H98_102293</name>
</gene>
<dbReference type="OrthoDB" id="6171975at2"/>
<name>A0A2T0V6G7_9GAMM</name>
<keyword evidence="5" id="KW-1185">Reference proteome</keyword>
<dbReference type="Proteomes" id="UP000237647">
    <property type="component" value="Unassembled WGS sequence"/>
</dbReference>
<dbReference type="Gene3D" id="2.40.10.220">
    <property type="entry name" value="predicted glycosyltransferase like domains"/>
    <property type="match status" value="1"/>
</dbReference>